<dbReference type="RefSeq" id="WP_201949637.1">
    <property type="nucleotide sequence ID" value="NZ_JAERRJ010000008.1"/>
</dbReference>
<dbReference type="Pfam" id="PF08240">
    <property type="entry name" value="ADH_N"/>
    <property type="match status" value="1"/>
</dbReference>
<dbReference type="SMART" id="SM00829">
    <property type="entry name" value="PKS_ER"/>
    <property type="match status" value="1"/>
</dbReference>
<feature type="domain" description="Enoyl reductase (ER)" evidence="3">
    <location>
        <begin position="9"/>
        <end position="301"/>
    </location>
</feature>
<dbReference type="Pfam" id="PF13602">
    <property type="entry name" value="ADH_zinc_N_2"/>
    <property type="match status" value="1"/>
</dbReference>
<sequence length="320" mass="32807">MRALVHDPTAPGRLRLAAAPDPKPTAAQALIEVSAISFNFGELAYRSPRTRPGYISGWDAAGVVREPAADGSGPAAGTRVVTFGWGGAWAELRAVDTSELAVVPDSVDLGVASALPVAGVTALQACRRLGSVLGRRVLITGASGGVGRFAVQLAALAGAHVIASVGSTARAVGLRGLGADEIVLGPDALSAPVYGVLDNVGGAQLATAFDQLEDDGIAVAIGKASGEPTVIDFERARTNSARGRLENFNVATPFRDDLGVLLRLLETGRLTTQVGWRGPWTQAAEAAAALLGRRVNGKAVLDLTAETAPVSKTMLSEEFS</sequence>
<dbReference type="SUPFAM" id="SSF51735">
    <property type="entry name" value="NAD(P)-binding Rossmann-fold domains"/>
    <property type="match status" value="1"/>
</dbReference>
<keyword evidence="2" id="KW-0560">Oxidoreductase</keyword>
<dbReference type="InterPro" id="IPR036291">
    <property type="entry name" value="NAD(P)-bd_dom_sf"/>
</dbReference>
<dbReference type="CDD" id="cd08270">
    <property type="entry name" value="MDR4"/>
    <property type="match status" value="1"/>
</dbReference>
<evidence type="ECO:0000313" key="4">
    <source>
        <dbReference type="EMBL" id="MBL1077033.1"/>
    </source>
</evidence>
<evidence type="ECO:0000256" key="2">
    <source>
        <dbReference type="ARBA" id="ARBA00023002"/>
    </source>
</evidence>
<comment type="caution">
    <text evidence="4">The sequence shown here is derived from an EMBL/GenBank/DDBJ whole genome shotgun (WGS) entry which is preliminary data.</text>
</comment>
<dbReference type="InterPro" id="IPR011032">
    <property type="entry name" value="GroES-like_sf"/>
</dbReference>
<proteinExistence type="predicted"/>
<accession>A0ABS1MCW5</accession>
<dbReference type="Proteomes" id="UP000602198">
    <property type="component" value="Unassembled WGS sequence"/>
</dbReference>
<keyword evidence="5" id="KW-1185">Reference proteome</keyword>
<protein>
    <submittedName>
        <fullName evidence="4">Zinc-binding dehydrogenase</fullName>
    </submittedName>
</protein>
<dbReference type="InterPro" id="IPR013154">
    <property type="entry name" value="ADH-like_N"/>
</dbReference>
<dbReference type="EMBL" id="JAERRJ010000008">
    <property type="protein sequence ID" value="MBL1077033.1"/>
    <property type="molecule type" value="Genomic_DNA"/>
</dbReference>
<evidence type="ECO:0000256" key="1">
    <source>
        <dbReference type="ARBA" id="ARBA00022857"/>
    </source>
</evidence>
<dbReference type="PANTHER" id="PTHR48106">
    <property type="entry name" value="QUINONE OXIDOREDUCTASE PIG3-RELATED"/>
    <property type="match status" value="1"/>
</dbReference>
<dbReference type="SUPFAM" id="SSF50129">
    <property type="entry name" value="GroES-like"/>
    <property type="match status" value="1"/>
</dbReference>
<dbReference type="Gene3D" id="3.90.180.10">
    <property type="entry name" value="Medium-chain alcohol dehydrogenases, catalytic domain"/>
    <property type="match status" value="1"/>
</dbReference>
<dbReference type="InterPro" id="IPR020843">
    <property type="entry name" value="ER"/>
</dbReference>
<dbReference type="Gene3D" id="3.40.50.720">
    <property type="entry name" value="NAD(P)-binding Rossmann-like Domain"/>
    <property type="match status" value="1"/>
</dbReference>
<evidence type="ECO:0000259" key="3">
    <source>
        <dbReference type="SMART" id="SM00829"/>
    </source>
</evidence>
<name>A0ABS1MCW5_9NOCA</name>
<gene>
    <name evidence="4" type="ORF">JK358_21785</name>
</gene>
<evidence type="ECO:0000313" key="5">
    <source>
        <dbReference type="Proteomes" id="UP000602198"/>
    </source>
</evidence>
<reference evidence="4 5" key="1">
    <citation type="submission" date="2021-01" db="EMBL/GenBank/DDBJ databases">
        <title>WGS of actinomycetes isolated from Thailand.</title>
        <authorList>
            <person name="Thawai C."/>
        </authorList>
    </citation>
    <scope>NUCLEOTIDE SEQUENCE [LARGE SCALE GENOMIC DNA]</scope>
    <source>
        <strain evidence="4 5">LPG 2</strain>
    </source>
</reference>
<keyword evidence="1" id="KW-0521">NADP</keyword>
<organism evidence="4 5">
    <name type="scientific">Nocardia acididurans</name>
    <dbReference type="NCBI Taxonomy" id="2802282"/>
    <lineage>
        <taxon>Bacteria</taxon>
        <taxon>Bacillati</taxon>
        <taxon>Actinomycetota</taxon>
        <taxon>Actinomycetes</taxon>
        <taxon>Mycobacteriales</taxon>
        <taxon>Nocardiaceae</taxon>
        <taxon>Nocardia</taxon>
    </lineage>
</organism>